<dbReference type="PANTHER" id="PTHR30086">
    <property type="entry name" value="ARGININE EXPORTER PROTEIN ARGO"/>
    <property type="match status" value="1"/>
</dbReference>
<keyword evidence="2" id="KW-1003">Cell membrane</keyword>
<evidence type="ECO:0000313" key="10">
    <source>
        <dbReference type="Proteomes" id="UP001221566"/>
    </source>
</evidence>
<dbReference type="RefSeq" id="WP_120811155.1">
    <property type="nucleotide sequence ID" value="NZ_JAQQKY010000005.1"/>
</dbReference>
<dbReference type="InterPro" id="IPR001123">
    <property type="entry name" value="LeuE-type"/>
</dbReference>
<dbReference type="Proteomes" id="UP000279384">
    <property type="component" value="Unassembled WGS sequence"/>
</dbReference>
<keyword evidence="10" id="KW-1185">Reference proteome</keyword>
<keyword evidence="3 6" id="KW-0812">Transmembrane</keyword>
<evidence type="ECO:0000313" key="7">
    <source>
        <dbReference type="EMBL" id="MDC7691169.1"/>
    </source>
</evidence>
<accession>A0A495BA92</accession>
<evidence type="ECO:0000256" key="2">
    <source>
        <dbReference type="ARBA" id="ARBA00022475"/>
    </source>
</evidence>
<proteinExistence type="predicted"/>
<dbReference type="PANTHER" id="PTHR30086:SF20">
    <property type="entry name" value="ARGININE EXPORTER PROTEIN ARGO-RELATED"/>
    <property type="match status" value="1"/>
</dbReference>
<reference evidence="7 10" key="2">
    <citation type="submission" date="2023-01" db="EMBL/GenBank/DDBJ databases">
        <title>Novel species of the genus Vogesella isolated from rivers.</title>
        <authorList>
            <person name="Lu H."/>
        </authorList>
    </citation>
    <scope>NUCLEOTIDE SEQUENCE [LARGE SCALE GENOMIC DNA]</scope>
    <source>
        <strain evidence="7 10">SH7W</strain>
    </source>
</reference>
<dbReference type="EMBL" id="JAQQKY010000005">
    <property type="protein sequence ID" value="MDC7691169.1"/>
    <property type="molecule type" value="Genomic_DNA"/>
</dbReference>
<gene>
    <name evidence="8" type="ORF">C8E02_2553</name>
    <name evidence="7" type="ORF">PQU93_10270</name>
</gene>
<evidence type="ECO:0000256" key="5">
    <source>
        <dbReference type="ARBA" id="ARBA00023136"/>
    </source>
</evidence>
<evidence type="ECO:0000313" key="8">
    <source>
        <dbReference type="EMBL" id="RKQ57094.1"/>
    </source>
</evidence>
<keyword evidence="4 6" id="KW-1133">Transmembrane helix</keyword>
<evidence type="ECO:0000256" key="3">
    <source>
        <dbReference type="ARBA" id="ARBA00022692"/>
    </source>
</evidence>
<dbReference type="AlphaFoldDB" id="A0A495BA92"/>
<dbReference type="PIRSF" id="PIRSF006324">
    <property type="entry name" value="LeuE"/>
    <property type="match status" value="1"/>
</dbReference>
<evidence type="ECO:0000256" key="6">
    <source>
        <dbReference type="SAM" id="Phobius"/>
    </source>
</evidence>
<feature type="transmembrane region" description="Helical" evidence="6">
    <location>
        <begin position="72"/>
        <end position="90"/>
    </location>
</feature>
<keyword evidence="5 6" id="KW-0472">Membrane</keyword>
<evidence type="ECO:0000256" key="4">
    <source>
        <dbReference type="ARBA" id="ARBA00022989"/>
    </source>
</evidence>
<feature type="transmembrane region" description="Helical" evidence="6">
    <location>
        <begin position="144"/>
        <end position="173"/>
    </location>
</feature>
<dbReference type="EMBL" id="RBID01000016">
    <property type="protein sequence ID" value="RKQ57094.1"/>
    <property type="molecule type" value="Genomic_DNA"/>
</dbReference>
<feature type="transmembrane region" description="Helical" evidence="6">
    <location>
        <begin position="39"/>
        <end position="65"/>
    </location>
</feature>
<reference evidence="8 9" key="1">
    <citation type="submission" date="2018-10" db="EMBL/GenBank/DDBJ databases">
        <title>Genomic Encyclopedia of Type Strains, Phase IV (KMG-IV): sequencing the most valuable type-strain genomes for metagenomic binning, comparative biology and taxonomic classification.</title>
        <authorList>
            <person name="Goeker M."/>
        </authorList>
    </citation>
    <scope>NUCLEOTIDE SEQUENCE [LARGE SCALE GENOMIC DNA]</scope>
    <source>
        <strain evidence="8 9">DSM 3303</strain>
    </source>
</reference>
<dbReference type="GO" id="GO:0005886">
    <property type="term" value="C:plasma membrane"/>
    <property type="evidence" value="ECO:0007669"/>
    <property type="project" value="UniProtKB-SubCell"/>
</dbReference>
<dbReference type="Pfam" id="PF01810">
    <property type="entry name" value="LysE"/>
    <property type="match status" value="1"/>
</dbReference>
<comment type="caution">
    <text evidence="8">The sequence shown here is derived from an EMBL/GenBank/DDBJ whole genome shotgun (WGS) entry which is preliminary data.</text>
</comment>
<evidence type="ECO:0000256" key="1">
    <source>
        <dbReference type="ARBA" id="ARBA00004651"/>
    </source>
</evidence>
<dbReference type="GO" id="GO:0015171">
    <property type="term" value="F:amino acid transmembrane transporter activity"/>
    <property type="evidence" value="ECO:0007669"/>
    <property type="project" value="TreeGrafter"/>
</dbReference>
<dbReference type="Proteomes" id="UP001221566">
    <property type="component" value="Unassembled WGS sequence"/>
</dbReference>
<protein>
    <submittedName>
        <fullName evidence="7">LysE family translocator</fullName>
    </submittedName>
    <submittedName>
        <fullName evidence="8">RhtB (Resistance to homoserine/threonine) family protein</fullName>
    </submittedName>
</protein>
<comment type="subcellular location">
    <subcellularLocation>
        <location evidence="1">Cell membrane</location>
        <topology evidence="1">Multi-pass membrane protein</topology>
    </subcellularLocation>
</comment>
<sequence length="205" mass="22057">MSNALLLFSLAAAVLTVTPGLDTALVLRTAINEGRRTAWLAGIGICGGVLLWGLLVAIGLGALLAASETAYTALRIGGALWLLWLGWQLLRGRTSSLGEPDAQRTAASGWQWLWRGVLTNLLNPKVGLFYVTFLPQFIAPGEDVFTLSVLMTLIHALMGILWFGVLALVAARAGAWLRSPRLQRLLDRVLGLAFVGFGLRLALNR</sequence>
<organism evidence="8 9">
    <name type="scientific">Vogesella indigofera</name>
    <name type="common">Pseudomonas indigofera</name>
    <dbReference type="NCBI Taxonomy" id="45465"/>
    <lineage>
        <taxon>Bacteria</taxon>
        <taxon>Pseudomonadati</taxon>
        <taxon>Pseudomonadota</taxon>
        <taxon>Betaproteobacteria</taxon>
        <taxon>Neisseriales</taxon>
        <taxon>Chromobacteriaceae</taxon>
        <taxon>Vogesella</taxon>
    </lineage>
</organism>
<name>A0A495BA92_VOGIN</name>
<evidence type="ECO:0000313" key="9">
    <source>
        <dbReference type="Proteomes" id="UP000279384"/>
    </source>
</evidence>